<evidence type="ECO:0008006" key="9">
    <source>
        <dbReference type="Google" id="ProtNLM"/>
    </source>
</evidence>
<organism evidence="7 8">
    <name type="scientific">Gryllus longicercus</name>
    <dbReference type="NCBI Taxonomy" id="2509291"/>
    <lineage>
        <taxon>Eukaryota</taxon>
        <taxon>Metazoa</taxon>
        <taxon>Ecdysozoa</taxon>
        <taxon>Arthropoda</taxon>
        <taxon>Hexapoda</taxon>
        <taxon>Insecta</taxon>
        <taxon>Pterygota</taxon>
        <taxon>Neoptera</taxon>
        <taxon>Polyneoptera</taxon>
        <taxon>Orthoptera</taxon>
        <taxon>Ensifera</taxon>
        <taxon>Gryllidea</taxon>
        <taxon>Grylloidea</taxon>
        <taxon>Gryllidae</taxon>
        <taxon>Gryllinae</taxon>
        <taxon>Gryllus</taxon>
    </lineage>
</organism>
<evidence type="ECO:0000313" key="7">
    <source>
        <dbReference type="EMBL" id="KAK7789685.1"/>
    </source>
</evidence>
<feature type="region of interest" description="Disordered" evidence="5">
    <location>
        <begin position="62"/>
        <end position="86"/>
    </location>
</feature>
<dbReference type="AlphaFoldDB" id="A0AAN9VFX3"/>
<feature type="compositionally biased region" description="Basic and acidic residues" evidence="5">
    <location>
        <begin position="62"/>
        <end position="80"/>
    </location>
</feature>
<name>A0AAN9VFX3_9ORTH</name>
<evidence type="ECO:0000256" key="6">
    <source>
        <dbReference type="SAM" id="SignalP"/>
    </source>
</evidence>
<dbReference type="Proteomes" id="UP001378592">
    <property type="component" value="Unassembled WGS sequence"/>
</dbReference>
<comment type="function">
    <text evidence="3">Component of the cuticle of migratory locust which contains more than 100 different structural proteins.</text>
</comment>
<keyword evidence="8" id="KW-1185">Reference proteome</keyword>
<dbReference type="PANTHER" id="PTHR12236">
    <property type="entry name" value="STRUCTURAL CONTITUENT OF CUTICLE"/>
    <property type="match status" value="1"/>
</dbReference>
<dbReference type="PANTHER" id="PTHR12236:SF95">
    <property type="entry name" value="CUTICULAR PROTEIN 76BD, ISOFORM C-RELATED"/>
    <property type="match status" value="1"/>
</dbReference>
<comment type="caution">
    <text evidence="7">The sequence shown here is derived from an EMBL/GenBank/DDBJ whole genome shotgun (WGS) entry which is preliminary data.</text>
</comment>
<gene>
    <name evidence="7" type="ORF">R5R35_012239</name>
</gene>
<dbReference type="GO" id="GO:0005615">
    <property type="term" value="C:extracellular space"/>
    <property type="evidence" value="ECO:0007669"/>
    <property type="project" value="TreeGrafter"/>
</dbReference>
<evidence type="ECO:0000256" key="4">
    <source>
        <dbReference type="PROSITE-ProRule" id="PRU00497"/>
    </source>
</evidence>
<evidence type="ECO:0000256" key="3">
    <source>
        <dbReference type="ARBA" id="ARBA00037307"/>
    </source>
</evidence>
<dbReference type="PROSITE" id="PS51155">
    <property type="entry name" value="CHIT_BIND_RR_2"/>
    <property type="match status" value="1"/>
</dbReference>
<protein>
    <recommendedName>
        <fullName evidence="9">Cuticular protein</fullName>
    </recommendedName>
</protein>
<reference evidence="7 8" key="1">
    <citation type="submission" date="2024-03" db="EMBL/GenBank/DDBJ databases">
        <title>The genome assembly and annotation of the cricket Gryllus longicercus Weissman &amp; Gray.</title>
        <authorList>
            <person name="Szrajer S."/>
            <person name="Gray D."/>
            <person name="Ylla G."/>
        </authorList>
    </citation>
    <scope>NUCLEOTIDE SEQUENCE [LARGE SCALE GENOMIC DNA]</scope>
    <source>
        <strain evidence="7">DAG 2021-001</strain>
        <tissue evidence="7">Whole body minus gut</tissue>
    </source>
</reference>
<dbReference type="PROSITE" id="PS00233">
    <property type="entry name" value="CHIT_BIND_RR_1"/>
    <property type="match status" value="1"/>
</dbReference>
<evidence type="ECO:0000256" key="2">
    <source>
        <dbReference type="ARBA" id="ARBA00022737"/>
    </source>
</evidence>
<accession>A0AAN9VFX3</accession>
<keyword evidence="2" id="KW-0677">Repeat</keyword>
<proteinExistence type="predicted"/>
<dbReference type="PRINTS" id="PR00947">
    <property type="entry name" value="CUTICLE"/>
</dbReference>
<dbReference type="EMBL" id="JAZDUA010000720">
    <property type="protein sequence ID" value="KAK7789685.1"/>
    <property type="molecule type" value="Genomic_DNA"/>
</dbReference>
<dbReference type="InterPro" id="IPR000618">
    <property type="entry name" value="Insect_cuticle"/>
</dbReference>
<keyword evidence="1 4" id="KW-0193">Cuticle</keyword>
<feature type="signal peptide" evidence="6">
    <location>
        <begin position="1"/>
        <end position="19"/>
    </location>
</feature>
<evidence type="ECO:0000313" key="8">
    <source>
        <dbReference type="Proteomes" id="UP001378592"/>
    </source>
</evidence>
<dbReference type="GO" id="GO:0031012">
    <property type="term" value="C:extracellular matrix"/>
    <property type="evidence" value="ECO:0007669"/>
    <property type="project" value="TreeGrafter"/>
</dbReference>
<dbReference type="GO" id="GO:0042302">
    <property type="term" value="F:structural constituent of cuticle"/>
    <property type="evidence" value="ECO:0007669"/>
    <property type="project" value="UniProtKB-UniRule"/>
</dbReference>
<dbReference type="InterPro" id="IPR031311">
    <property type="entry name" value="CHIT_BIND_RR_consensus"/>
</dbReference>
<dbReference type="InterPro" id="IPR051217">
    <property type="entry name" value="Insect_Cuticle_Struc_Prot"/>
</dbReference>
<dbReference type="Pfam" id="PF00379">
    <property type="entry name" value="Chitin_bind_4"/>
    <property type="match status" value="1"/>
</dbReference>
<sequence length="173" mass="17750">MQAVQLASALLLLAAAGHAFPGGFGTSHVSQSLGGGYGGGHDDAGHADYYAHPEYKFDYAVHDPHTGDVKSQSESRHGDSVKGSYTLQDADGHLRTVEYTADKHTGFQAVVKKGGKVTLHGYGEQDEQNNAIAGGAGHGASYSQAVNHGGYYGKGSSGGFGGDLGGFAGHGHY</sequence>
<evidence type="ECO:0000256" key="5">
    <source>
        <dbReference type="SAM" id="MobiDB-lite"/>
    </source>
</evidence>
<feature type="chain" id="PRO_5043029671" description="Cuticular protein" evidence="6">
    <location>
        <begin position="20"/>
        <end position="173"/>
    </location>
</feature>
<keyword evidence="6" id="KW-0732">Signal</keyword>
<evidence type="ECO:0000256" key="1">
    <source>
        <dbReference type="ARBA" id="ARBA00022460"/>
    </source>
</evidence>